<comment type="caution">
    <text evidence="1">The sequence shown here is derived from an EMBL/GenBank/DDBJ whole genome shotgun (WGS) entry which is preliminary data.</text>
</comment>
<dbReference type="EMBL" id="JAUSQU010000001">
    <property type="protein sequence ID" value="MDP9845212.1"/>
    <property type="molecule type" value="Genomic_DNA"/>
</dbReference>
<reference evidence="1 2" key="1">
    <citation type="submission" date="2023-07" db="EMBL/GenBank/DDBJ databases">
        <title>Sequencing the genomes of 1000 actinobacteria strains.</title>
        <authorList>
            <person name="Klenk H.-P."/>
        </authorList>
    </citation>
    <scope>NUCLEOTIDE SEQUENCE [LARGE SCALE GENOMIC DNA]</scope>
    <source>
        <strain evidence="1 2">DSM 46740</strain>
    </source>
</reference>
<name>A0ABT9QEU6_9ACTN</name>
<keyword evidence="2" id="KW-1185">Reference proteome</keyword>
<accession>A0ABT9QEU6</accession>
<protein>
    <submittedName>
        <fullName evidence="1">Uncharacterized protein</fullName>
    </submittedName>
</protein>
<dbReference type="RefSeq" id="WP_307560672.1">
    <property type="nucleotide sequence ID" value="NZ_JAUSQU010000001.1"/>
</dbReference>
<sequence length="185" mass="19584">MIGNHELAEMMEQTRQLRRGFAPTAPRAWDAATAGAELAVQLGHLALCVARRHGINMSAYDDPGRPINDIGDELADVTLATLSIGVLADESPTSIRSSHSAASVIEALLMLLVCAGQAAEAGLISAGYRHQPTGSPPPVPDACATTLQTADRLAELLGLDLPEQFQAMYADANRFLRSHQSGDQT</sequence>
<gene>
    <name evidence="1" type="ORF">J2853_004423</name>
</gene>
<evidence type="ECO:0000313" key="2">
    <source>
        <dbReference type="Proteomes" id="UP001225356"/>
    </source>
</evidence>
<dbReference type="Proteomes" id="UP001225356">
    <property type="component" value="Unassembled WGS sequence"/>
</dbReference>
<proteinExistence type="predicted"/>
<organism evidence="1 2">
    <name type="scientific">Streptosporangium lutulentum</name>
    <dbReference type="NCBI Taxonomy" id="1461250"/>
    <lineage>
        <taxon>Bacteria</taxon>
        <taxon>Bacillati</taxon>
        <taxon>Actinomycetota</taxon>
        <taxon>Actinomycetes</taxon>
        <taxon>Streptosporangiales</taxon>
        <taxon>Streptosporangiaceae</taxon>
        <taxon>Streptosporangium</taxon>
    </lineage>
</organism>
<evidence type="ECO:0000313" key="1">
    <source>
        <dbReference type="EMBL" id="MDP9845212.1"/>
    </source>
</evidence>